<feature type="domain" description="Histidine kinase" evidence="15">
    <location>
        <begin position="331"/>
        <end position="524"/>
    </location>
</feature>
<dbReference type="SUPFAM" id="SSF103190">
    <property type="entry name" value="Sensory domain-like"/>
    <property type="match status" value="1"/>
</dbReference>
<evidence type="ECO:0000313" key="16">
    <source>
        <dbReference type="EMBL" id="RSL31690.1"/>
    </source>
</evidence>
<keyword evidence="8" id="KW-0547">Nucleotide-binding</keyword>
<reference evidence="16 17" key="1">
    <citation type="submission" date="2018-10" db="EMBL/GenBank/DDBJ databases">
        <title>Draft genome sequence of Bacillus salarius IM0101, isolated from a hypersaline soil in Inner Mongolia, China.</title>
        <authorList>
            <person name="Yamprayoonswat W."/>
            <person name="Boonvisut S."/>
            <person name="Jumpathong W."/>
            <person name="Sittihan S."/>
            <person name="Ruangsuj P."/>
            <person name="Wanthongcharoen S."/>
            <person name="Thongpramul N."/>
            <person name="Pimmason S."/>
            <person name="Yu B."/>
            <person name="Yasawong M."/>
        </authorList>
    </citation>
    <scope>NUCLEOTIDE SEQUENCE [LARGE SCALE GENOMIC DNA]</scope>
    <source>
        <strain evidence="16 17">IM0101</strain>
    </source>
</reference>
<dbReference type="CDD" id="cd00130">
    <property type="entry name" value="PAS"/>
    <property type="match status" value="1"/>
</dbReference>
<keyword evidence="6" id="KW-0808">Transferase</keyword>
<feature type="transmembrane region" description="Helical" evidence="14">
    <location>
        <begin position="9"/>
        <end position="31"/>
    </location>
</feature>
<gene>
    <name evidence="16" type="ORF">D7Z54_19830</name>
</gene>
<keyword evidence="9 16" id="KW-0418">Kinase</keyword>
<dbReference type="Pfam" id="PF14689">
    <property type="entry name" value="SPOB_a"/>
    <property type="match status" value="1"/>
</dbReference>
<dbReference type="Proteomes" id="UP000275076">
    <property type="component" value="Unassembled WGS sequence"/>
</dbReference>
<keyword evidence="17" id="KW-1185">Reference proteome</keyword>
<dbReference type="EMBL" id="RBVX01000022">
    <property type="protein sequence ID" value="RSL31690.1"/>
    <property type="molecule type" value="Genomic_DNA"/>
</dbReference>
<dbReference type="SUPFAM" id="SSF55890">
    <property type="entry name" value="Sporulation response regulatory protein Spo0B"/>
    <property type="match status" value="1"/>
</dbReference>
<evidence type="ECO:0000259" key="15">
    <source>
        <dbReference type="PROSITE" id="PS50109"/>
    </source>
</evidence>
<evidence type="ECO:0000256" key="13">
    <source>
        <dbReference type="ARBA" id="ARBA00023136"/>
    </source>
</evidence>
<evidence type="ECO:0000256" key="5">
    <source>
        <dbReference type="ARBA" id="ARBA00022553"/>
    </source>
</evidence>
<dbReference type="InterPro" id="IPR029151">
    <property type="entry name" value="Sensor-like_sf"/>
</dbReference>
<evidence type="ECO:0000256" key="7">
    <source>
        <dbReference type="ARBA" id="ARBA00022692"/>
    </source>
</evidence>
<dbReference type="GO" id="GO:0006355">
    <property type="term" value="P:regulation of DNA-templated transcription"/>
    <property type="evidence" value="ECO:0007669"/>
    <property type="project" value="InterPro"/>
</dbReference>
<keyword evidence="12" id="KW-0902">Two-component regulatory system</keyword>
<keyword evidence="13 14" id="KW-0472">Membrane</keyword>
<dbReference type="PRINTS" id="PR00344">
    <property type="entry name" value="BCTRLSENSOR"/>
</dbReference>
<dbReference type="Gene3D" id="3.30.450.20">
    <property type="entry name" value="PAS domain"/>
    <property type="match status" value="2"/>
</dbReference>
<evidence type="ECO:0000256" key="4">
    <source>
        <dbReference type="ARBA" id="ARBA00022475"/>
    </source>
</evidence>
<sequence>MQVRIQTKVIILILILITFVTVVLSSFFAYIESQDIEESLGDKALSTATYVAGAPVVQDAFETENPTEILQPYAEKIREQSGAEFVVIGDRNGLRYAHPDEWKIGKHMVGGDNERALSNGESYISQAEGTLGPSLRGKTPVRDNNGNIVGIVSVGFLIKDLHATILQRIGMLSLLALAAIGLSTIGAIYLSKSIKKDMYGLEPFQIATLYHERQATLKAIREGIISIDTNGLITMTNDSAKEMLQIDKNVYGIPVTDILPNSVMERVLKHGQPEFNQELSMNGKLFIVNREPIFDNQDIVGVVATFRDKTEMMEMANTLSDIKKYSDDLRSQNHEYSNKLYALAGYLHLGRTEEAIRLIDEETMNQERQTTVLFHQIKDTAVQAILTGKSGRASERKIQFEIDDASQLEPLPGHISQTQLISILGNVIDNAMDASLHDNNPKVIFFVTDIGYDIIFEISDNGPGLPADVPAMMEKGFSTKQGRNKRGYGLAIIRDTVEELGGMMEFETLEKGGAIFSIYIPKVIQQKGVPVYD</sequence>
<keyword evidence="10" id="KW-0067">ATP-binding</keyword>
<dbReference type="SMART" id="SM00387">
    <property type="entry name" value="HATPase_c"/>
    <property type="match status" value="1"/>
</dbReference>
<accession>A0A428MZW2</accession>
<dbReference type="InterPro" id="IPR000014">
    <property type="entry name" value="PAS"/>
</dbReference>
<keyword evidence="7 14" id="KW-0812">Transmembrane</keyword>
<dbReference type="Pfam" id="PF17203">
    <property type="entry name" value="sCache_3_2"/>
    <property type="match status" value="1"/>
</dbReference>
<dbReference type="GO" id="GO:0000155">
    <property type="term" value="F:phosphorelay sensor kinase activity"/>
    <property type="evidence" value="ECO:0007669"/>
    <property type="project" value="InterPro"/>
</dbReference>
<dbReference type="SUPFAM" id="SSF55785">
    <property type="entry name" value="PYP-like sensor domain (PAS domain)"/>
    <property type="match status" value="1"/>
</dbReference>
<dbReference type="Gene3D" id="1.10.287.130">
    <property type="match status" value="1"/>
</dbReference>
<dbReference type="GO" id="GO:0005886">
    <property type="term" value="C:plasma membrane"/>
    <property type="evidence" value="ECO:0007669"/>
    <property type="project" value="UniProtKB-SubCell"/>
</dbReference>
<dbReference type="Gene3D" id="3.30.565.10">
    <property type="entry name" value="Histidine kinase-like ATPase, C-terminal domain"/>
    <property type="match status" value="1"/>
</dbReference>
<evidence type="ECO:0000256" key="11">
    <source>
        <dbReference type="ARBA" id="ARBA00022989"/>
    </source>
</evidence>
<proteinExistence type="predicted"/>
<dbReference type="SUPFAM" id="SSF55874">
    <property type="entry name" value="ATPase domain of HSP90 chaperone/DNA topoisomerase II/histidine kinase"/>
    <property type="match status" value="1"/>
</dbReference>
<dbReference type="EC" id="2.7.13.3" evidence="3"/>
<dbReference type="InterPro" id="IPR039506">
    <property type="entry name" value="SPOB_a"/>
</dbReference>
<dbReference type="FunFam" id="3.30.450.20:FF:000018">
    <property type="entry name" value="Sensor histidine kinase DcuS"/>
    <property type="match status" value="1"/>
</dbReference>
<evidence type="ECO:0000313" key="17">
    <source>
        <dbReference type="Proteomes" id="UP000275076"/>
    </source>
</evidence>
<evidence type="ECO:0000256" key="1">
    <source>
        <dbReference type="ARBA" id="ARBA00000085"/>
    </source>
</evidence>
<keyword evidence="11 14" id="KW-1133">Transmembrane helix</keyword>
<organism evidence="16 17">
    <name type="scientific">Salibacterium salarium</name>
    <dbReference type="NCBI Taxonomy" id="284579"/>
    <lineage>
        <taxon>Bacteria</taxon>
        <taxon>Bacillati</taxon>
        <taxon>Bacillota</taxon>
        <taxon>Bacilli</taxon>
        <taxon>Bacillales</taxon>
        <taxon>Bacillaceae</taxon>
    </lineage>
</organism>
<evidence type="ECO:0000256" key="12">
    <source>
        <dbReference type="ARBA" id="ARBA00023012"/>
    </source>
</evidence>
<dbReference type="PANTHER" id="PTHR43547">
    <property type="entry name" value="TWO-COMPONENT HISTIDINE KINASE"/>
    <property type="match status" value="1"/>
</dbReference>
<evidence type="ECO:0000256" key="9">
    <source>
        <dbReference type="ARBA" id="ARBA00022777"/>
    </source>
</evidence>
<comment type="caution">
    <text evidence="16">The sequence shown here is derived from an EMBL/GenBank/DDBJ whole genome shotgun (WGS) entry which is preliminary data.</text>
</comment>
<comment type="catalytic activity">
    <reaction evidence="1">
        <text>ATP + protein L-histidine = ADP + protein N-phospho-L-histidine.</text>
        <dbReference type="EC" id="2.7.13.3"/>
    </reaction>
</comment>
<protein>
    <recommendedName>
        <fullName evidence="3">histidine kinase</fullName>
        <ecNumber evidence="3">2.7.13.3</ecNumber>
    </recommendedName>
</protein>
<dbReference type="Pfam" id="PF02518">
    <property type="entry name" value="HATPase_c"/>
    <property type="match status" value="1"/>
</dbReference>
<dbReference type="InterPro" id="IPR004358">
    <property type="entry name" value="Sig_transdc_His_kin-like_C"/>
</dbReference>
<dbReference type="InterPro" id="IPR036890">
    <property type="entry name" value="HATPase_C_sf"/>
</dbReference>
<evidence type="ECO:0000256" key="3">
    <source>
        <dbReference type="ARBA" id="ARBA00012438"/>
    </source>
</evidence>
<keyword evidence="5" id="KW-0597">Phosphoprotein</keyword>
<dbReference type="InterPro" id="IPR005467">
    <property type="entry name" value="His_kinase_dom"/>
</dbReference>
<dbReference type="InterPro" id="IPR013767">
    <property type="entry name" value="PAS_fold"/>
</dbReference>
<dbReference type="SMART" id="SM00091">
    <property type="entry name" value="PAS"/>
    <property type="match status" value="1"/>
</dbReference>
<dbReference type="InterPro" id="IPR033463">
    <property type="entry name" value="sCache_3"/>
</dbReference>
<evidence type="ECO:0000256" key="14">
    <source>
        <dbReference type="SAM" id="Phobius"/>
    </source>
</evidence>
<dbReference type="AlphaFoldDB" id="A0A428MZW2"/>
<dbReference type="InterPro" id="IPR003594">
    <property type="entry name" value="HATPase_dom"/>
</dbReference>
<dbReference type="GO" id="GO:0005524">
    <property type="term" value="F:ATP binding"/>
    <property type="evidence" value="ECO:0007669"/>
    <property type="project" value="UniProtKB-KW"/>
</dbReference>
<name>A0A428MZW2_9BACI</name>
<dbReference type="Pfam" id="PF00989">
    <property type="entry name" value="PAS"/>
    <property type="match status" value="1"/>
</dbReference>
<dbReference type="PANTHER" id="PTHR43547:SF3">
    <property type="entry name" value="SENSOR PROTEIN CITS"/>
    <property type="match status" value="1"/>
</dbReference>
<feature type="transmembrane region" description="Helical" evidence="14">
    <location>
        <begin position="169"/>
        <end position="190"/>
    </location>
</feature>
<dbReference type="OrthoDB" id="9792686at2"/>
<comment type="subcellular location">
    <subcellularLocation>
        <location evidence="2">Cell membrane</location>
        <topology evidence="2">Multi-pass membrane protein</topology>
    </subcellularLocation>
</comment>
<evidence type="ECO:0000256" key="10">
    <source>
        <dbReference type="ARBA" id="ARBA00022840"/>
    </source>
</evidence>
<dbReference type="InterPro" id="IPR016120">
    <property type="entry name" value="Sig_transdc_His_kin_SpoOB"/>
</dbReference>
<evidence type="ECO:0000256" key="2">
    <source>
        <dbReference type="ARBA" id="ARBA00004651"/>
    </source>
</evidence>
<dbReference type="PROSITE" id="PS50109">
    <property type="entry name" value="HIS_KIN"/>
    <property type="match status" value="1"/>
</dbReference>
<dbReference type="RefSeq" id="WP_125558261.1">
    <property type="nucleotide sequence ID" value="NZ_RBVX01000022.1"/>
</dbReference>
<evidence type="ECO:0000256" key="8">
    <source>
        <dbReference type="ARBA" id="ARBA00022741"/>
    </source>
</evidence>
<keyword evidence="4" id="KW-1003">Cell membrane</keyword>
<dbReference type="InterPro" id="IPR035965">
    <property type="entry name" value="PAS-like_dom_sf"/>
</dbReference>
<evidence type="ECO:0000256" key="6">
    <source>
        <dbReference type="ARBA" id="ARBA00022679"/>
    </source>
</evidence>